<feature type="domain" description="HNH nuclease" evidence="1">
    <location>
        <begin position="148"/>
        <end position="192"/>
    </location>
</feature>
<evidence type="ECO:0000313" key="2">
    <source>
        <dbReference type="EMBL" id="MDP9651943.1"/>
    </source>
</evidence>
<dbReference type="InterPro" id="IPR003615">
    <property type="entry name" value="HNH_nuc"/>
</dbReference>
<proteinExistence type="predicted"/>
<comment type="caution">
    <text evidence="2">The sequence shown here is derived from an EMBL/GenBank/DDBJ whole genome shotgun (WGS) entry which is preliminary data.</text>
</comment>
<dbReference type="InterPro" id="IPR044925">
    <property type="entry name" value="His-Me_finger_sf"/>
</dbReference>
<dbReference type="Gene3D" id="3.90.75.20">
    <property type="match status" value="1"/>
</dbReference>
<dbReference type="RefSeq" id="WP_392396442.1">
    <property type="nucleotide sequence ID" value="NZ_JAURTK010000041.1"/>
</dbReference>
<evidence type="ECO:0000259" key="1">
    <source>
        <dbReference type="Pfam" id="PF13392"/>
    </source>
</evidence>
<dbReference type="SUPFAM" id="SSF54060">
    <property type="entry name" value="His-Me finger endonucleases"/>
    <property type="match status" value="1"/>
</dbReference>
<sequence length="267" mass="30173">MSTDLKEPTQLVIGLTKRGKPRRQHPNVKVGDKFDRLTLESVSHADKHGSLLWNCRCDCGNSVVARVQYLRKGIFRSCGCIERNAVTEEIRPVPGFDGYYVSCDGSIYSDRPKGISPQRLLKKKSLTLDRKGYPCTTVRVGGKYKNLYAHIAVALAWIGPKPDGLEVCHNNGKTLDCHYKNLRWDTHKSNMQDRKIHGTELYGTKRPWAKLTDEAVREIRAAYQNKTGQKWGRKELAEKFGVHPMNISRAAKGVTWPHISNKTTEAA</sequence>
<dbReference type="EMBL" id="JAURTK010000041">
    <property type="protein sequence ID" value="MDP9651943.1"/>
    <property type="molecule type" value="Genomic_DNA"/>
</dbReference>
<name>A0AB73IPK5_9BURK</name>
<dbReference type="Pfam" id="PF13392">
    <property type="entry name" value="HNH_3"/>
    <property type="match status" value="1"/>
</dbReference>
<organism evidence="2 3">
    <name type="scientific">Paraburkholderia caledonica</name>
    <dbReference type="NCBI Taxonomy" id="134536"/>
    <lineage>
        <taxon>Bacteria</taxon>
        <taxon>Pseudomonadati</taxon>
        <taxon>Pseudomonadota</taxon>
        <taxon>Betaproteobacteria</taxon>
        <taxon>Burkholderiales</taxon>
        <taxon>Burkholderiaceae</taxon>
        <taxon>Paraburkholderia</taxon>
    </lineage>
</organism>
<dbReference type="AlphaFoldDB" id="A0AB73IPK5"/>
<protein>
    <recommendedName>
        <fullName evidence="1">HNH nuclease domain-containing protein</fullName>
    </recommendedName>
</protein>
<dbReference type="Proteomes" id="UP001229486">
    <property type="component" value="Unassembled WGS sequence"/>
</dbReference>
<reference evidence="2" key="1">
    <citation type="submission" date="2023-07" db="EMBL/GenBank/DDBJ databases">
        <title>Sorghum-associated microbial communities from plants grown in Nebraska, USA.</title>
        <authorList>
            <person name="Schachtman D."/>
        </authorList>
    </citation>
    <scope>NUCLEOTIDE SEQUENCE</scope>
    <source>
        <strain evidence="2">DS1061</strain>
    </source>
</reference>
<evidence type="ECO:0000313" key="3">
    <source>
        <dbReference type="Proteomes" id="UP001229486"/>
    </source>
</evidence>
<accession>A0AB73IPK5</accession>
<gene>
    <name evidence="2" type="ORF">J2793_007418</name>
</gene>